<sequence length="215" mass="24137">MAEAQTAGQGRCFLLELPSELRLQIYGHIPEIADHEVWYRVLANKSGDYRIRPRYHLPPHSTLLICHTITVEYRPLLAVAPLCSLVMSSYEFVPVSRSVDTQRQLVFTTSERLNESVQIANAREITVHIESVASGAIASSENASLLDVVFATFRTIARTSKSELLTVKISDRSPTFRNNACGIIAARRYPGRIKFDVEAKGLSRGMLKMLEDFQK</sequence>
<keyword evidence="2" id="KW-1185">Reference proteome</keyword>
<accession>A0A1V8TCS1</accession>
<organism evidence="1 2">
    <name type="scientific">Cryoendolithus antarcticus</name>
    <dbReference type="NCBI Taxonomy" id="1507870"/>
    <lineage>
        <taxon>Eukaryota</taxon>
        <taxon>Fungi</taxon>
        <taxon>Dikarya</taxon>
        <taxon>Ascomycota</taxon>
        <taxon>Pezizomycotina</taxon>
        <taxon>Dothideomycetes</taxon>
        <taxon>Dothideomycetidae</taxon>
        <taxon>Cladosporiales</taxon>
        <taxon>Cladosporiaceae</taxon>
        <taxon>Cryoendolithus</taxon>
    </lineage>
</organism>
<comment type="caution">
    <text evidence="1">The sequence shown here is derived from an EMBL/GenBank/DDBJ whole genome shotgun (WGS) entry which is preliminary data.</text>
</comment>
<reference evidence="2" key="1">
    <citation type="submission" date="2017-03" db="EMBL/GenBank/DDBJ databases">
        <title>Genomes of endolithic fungi from Antarctica.</title>
        <authorList>
            <person name="Coleine C."/>
            <person name="Masonjones S."/>
            <person name="Stajich J.E."/>
        </authorList>
    </citation>
    <scope>NUCLEOTIDE SEQUENCE [LARGE SCALE GENOMIC DNA]</scope>
    <source>
        <strain evidence="2">CCFEE 5527</strain>
    </source>
</reference>
<dbReference type="AlphaFoldDB" id="A0A1V8TCS1"/>
<dbReference type="Proteomes" id="UP000192596">
    <property type="component" value="Unassembled WGS sequence"/>
</dbReference>
<dbReference type="InParanoid" id="A0A1V8TCS1"/>
<evidence type="ECO:0000313" key="2">
    <source>
        <dbReference type="Proteomes" id="UP000192596"/>
    </source>
</evidence>
<protein>
    <recommendedName>
        <fullName evidence="3">F-box domain-containing protein</fullName>
    </recommendedName>
</protein>
<gene>
    <name evidence="1" type="ORF">B0A48_06061</name>
</gene>
<evidence type="ECO:0008006" key="3">
    <source>
        <dbReference type="Google" id="ProtNLM"/>
    </source>
</evidence>
<name>A0A1V8TCS1_9PEZI</name>
<proteinExistence type="predicted"/>
<dbReference type="EMBL" id="NAJO01000011">
    <property type="protein sequence ID" value="OQO09170.1"/>
    <property type="molecule type" value="Genomic_DNA"/>
</dbReference>
<evidence type="ECO:0000313" key="1">
    <source>
        <dbReference type="EMBL" id="OQO09170.1"/>
    </source>
</evidence>